<comment type="caution">
    <text evidence="8">The sequence shown here is derived from an EMBL/GenBank/DDBJ whole genome shotgun (WGS) entry which is preliminary data.</text>
</comment>
<accession>A0A0F3Q9X6</accession>
<keyword evidence="4" id="KW-0347">Helicase</keyword>
<proteinExistence type="inferred from homology"/>
<evidence type="ECO:0000256" key="4">
    <source>
        <dbReference type="ARBA" id="ARBA00022806"/>
    </source>
</evidence>
<dbReference type="PANTHER" id="PTHR43788">
    <property type="entry name" value="DNA2/NAM7 HELICASE FAMILY MEMBER"/>
    <property type="match status" value="1"/>
</dbReference>
<keyword evidence="9" id="KW-1185">Reference proteome</keyword>
<dbReference type="InterPro" id="IPR041677">
    <property type="entry name" value="DNA2/NAM7_AAA_11"/>
</dbReference>
<evidence type="ECO:0000256" key="3">
    <source>
        <dbReference type="ARBA" id="ARBA00022801"/>
    </source>
</evidence>
<dbReference type="InterPro" id="IPR027417">
    <property type="entry name" value="P-loop_NTPase"/>
</dbReference>
<dbReference type="EMBL" id="LAOI01000001">
    <property type="protein sequence ID" value="KJV89042.1"/>
    <property type="molecule type" value="Genomic_DNA"/>
</dbReference>
<feature type="domain" description="DNA2/NAM7 helicase helicase" evidence="6">
    <location>
        <begin position="345"/>
        <end position="836"/>
    </location>
</feature>
<dbReference type="GO" id="GO:0016787">
    <property type="term" value="F:hydrolase activity"/>
    <property type="evidence" value="ECO:0007669"/>
    <property type="project" value="UniProtKB-KW"/>
</dbReference>
<keyword evidence="5" id="KW-0067">ATP-binding</keyword>
<dbReference type="Pfam" id="PF13086">
    <property type="entry name" value="AAA_11"/>
    <property type="match status" value="1"/>
</dbReference>
<feature type="domain" description="DNA2/NAM7 helicase-like C-terminal" evidence="7">
    <location>
        <begin position="888"/>
        <end position="1071"/>
    </location>
</feature>
<evidence type="ECO:0000256" key="2">
    <source>
        <dbReference type="ARBA" id="ARBA00022741"/>
    </source>
</evidence>
<dbReference type="PANTHER" id="PTHR43788:SF8">
    <property type="entry name" value="DNA-BINDING PROTEIN SMUBP-2"/>
    <property type="match status" value="1"/>
</dbReference>
<gene>
    <name evidence="8" type="ORF">RBEAN4_0007</name>
</gene>
<evidence type="ECO:0000313" key="9">
    <source>
        <dbReference type="Proteomes" id="UP000033661"/>
    </source>
</evidence>
<protein>
    <submittedName>
        <fullName evidence="8">AAA domain protein</fullName>
    </submittedName>
</protein>
<dbReference type="Proteomes" id="UP000033661">
    <property type="component" value="Unassembled WGS sequence"/>
</dbReference>
<name>A0A0F3Q9X6_RICBE</name>
<evidence type="ECO:0000259" key="6">
    <source>
        <dbReference type="Pfam" id="PF13086"/>
    </source>
</evidence>
<keyword evidence="3" id="KW-0378">Hydrolase</keyword>
<evidence type="ECO:0000256" key="1">
    <source>
        <dbReference type="ARBA" id="ARBA00007913"/>
    </source>
</evidence>
<organism evidence="8 9">
    <name type="scientific">Rickettsia bellii str. RML An4</name>
    <dbReference type="NCBI Taxonomy" id="1359193"/>
    <lineage>
        <taxon>Bacteria</taxon>
        <taxon>Pseudomonadati</taxon>
        <taxon>Pseudomonadota</taxon>
        <taxon>Alphaproteobacteria</taxon>
        <taxon>Rickettsiales</taxon>
        <taxon>Rickettsiaceae</taxon>
        <taxon>Rickettsieae</taxon>
        <taxon>Rickettsia</taxon>
        <taxon>belli group</taxon>
    </lineage>
</organism>
<dbReference type="Pfam" id="PF13087">
    <property type="entry name" value="AAA_12"/>
    <property type="match status" value="1"/>
</dbReference>
<sequence length="1088" mass="126355">MYNQSDEQVKNVLDVWKIIEVLTPFKNDTLTKYFEAIEEYKEGQDKREKFYHKLKDHEALYLLKDAPFENFDKSELKIDLTKSKVEVYWNIYLGYLKWSEAEVAILKKINKLSQINEEVLQDHINQNNLALTPIAALTIDENMIYMPNTMVISTAAYALGEITRHDFCEEDFKKLINFNDVDNNLINEALNFAEITPLGERKLNLESIKNIINFLVEEFAIDQKYLVSHSEICVRRVVSIEEIDEEKEDKQNFKDISKNENANFSKVPSLEIFNSFFLKPLSFVRYNIKNISNGSAISKYLGKENKPDSIDVLENIDVLKDLLSPNKMSFSRWPSSPQNSPAALQAAAVNTMLLNSSENLFAVNGPPGTGKTTLMFDIIANLYVERALKLTDLACPTDGFGKDKKNYPNPPSSKVFTHYIKALKPELQNYGMVVASSNNNAVENISKEISLYSKIDTLYHKDLSYFKQLVPNKDKNLSWGTFAAALGNNKNKAKFTNKFWKYKKNQQNKDDKREVHHAMLQYLNLLVNNKCEDKAPEHYKPEYYSAGIKDEWNKACTEFLTLHKEIDQTYKYIESVIDLNKERHSILKKHDIYEDNEHTKKYLESILTNTKNQIELNKRKIDDYDLGYFKSLHKLFKTRTYRTHKELLQRHEDQLNYEKSIVNDLKRLMDIGELLLEPHRFLKNRNFDVEAFENDSFWDKKLSDLHKTQPCFNIEFEKLKSKLFIQAVKLHEIFIHANADSFWHSLKYFFDIVMNSSIAGDTEMNKIAWQNFFTVIPLVSTTFHSFDRMFDSVGHNEISWLLVDEAGQIPPQYAASAIFKSKNVIIVGDPMQTEPVSILKQDLTEALCKKFNILSTDWSPHKVSVQHLADRNSLYQTKYSKSTVGFPLLVHRRCQNPMFDIFNKIAYDNKMIYAVAPPELVIRKILKTSRWINVVDNNIKKSKHESEAEFNALLEILEPILKHPDSAELLNQIYIITMYKSFSLYIQKSIKDKFLALSKNQKIPKKLQDFCTNNIGTIHAFQGKENDTVIMMLGAQRPQDTGTRNVMTKKPNVLNVGISRAKNNLYIIGNAEIWLKHDYMKDIYNMLS</sequence>
<dbReference type="RefSeq" id="WP_045798683.1">
    <property type="nucleotide sequence ID" value="NZ_LAOI01000001.1"/>
</dbReference>
<comment type="similarity">
    <text evidence="1">Belongs to the DNA2/NAM7 helicase family.</text>
</comment>
<dbReference type="AlphaFoldDB" id="A0A0F3Q9X6"/>
<evidence type="ECO:0000259" key="7">
    <source>
        <dbReference type="Pfam" id="PF13087"/>
    </source>
</evidence>
<dbReference type="InterPro" id="IPR050534">
    <property type="entry name" value="Coronavir_polyprotein_1ab"/>
</dbReference>
<dbReference type="InterPro" id="IPR041679">
    <property type="entry name" value="DNA2/NAM7-like_C"/>
</dbReference>
<dbReference type="GO" id="GO:0005524">
    <property type="term" value="F:ATP binding"/>
    <property type="evidence" value="ECO:0007669"/>
    <property type="project" value="UniProtKB-KW"/>
</dbReference>
<dbReference type="PATRIC" id="fig|1359193.3.peg.7"/>
<reference evidence="8 9" key="1">
    <citation type="submission" date="2015-02" db="EMBL/GenBank/DDBJ databases">
        <title>Genome Sequencing of Rickettsiales.</title>
        <authorList>
            <person name="Daugherty S.C."/>
            <person name="Su Q."/>
            <person name="Abolude K."/>
            <person name="Beier-Sexton M."/>
            <person name="Carlyon J.A."/>
            <person name="Carter R."/>
            <person name="Day N.P."/>
            <person name="Dumler S.J."/>
            <person name="Dyachenko V."/>
            <person name="Godinez A."/>
            <person name="Kurtti T.J."/>
            <person name="Lichay M."/>
            <person name="Mullins K.E."/>
            <person name="Ott S."/>
            <person name="Pappas-Brown V."/>
            <person name="Paris D.H."/>
            <person name="Patel P."/>
            <person name="Richards A.L."/>
            <person name="Sadzewicz L."/>
            <person name="Sears K."/>
            <person name="Seidman D."/>
            <person name="Sengamalay N."/>
            <person name="Stenos J."/>
            <person name="Tallon L.J."/>
            <person name="Vincent G."/>
            <person name="Fraser C.M."/>
            <person name="Munderloh U."/>
            <person name="Dunning-Hotopp J.C."/>
        </authorList>
    </citation>
    <scope>NUCLEOTIDE SEQUENCE [LARGE SCALE GENOMIC DNA]</scope>
    <source>
        <strain evidence="8 9">RML An4</strain>
    </source>
</reference>
<dbReference type="Gene3D" id="3.40.50.300">
    <property type="entry name" value="P-loop containing nucleotide triphosphate hydrolases"/>
    <property type="match status" value="2"/>
</dbReference>
<dbReference type="SUPFAM" id="SSF52540">
    <property type="entry name" value="P-loop containing nucleoside triphosphate hydrolases"/>
    <property type="match status" value="1"/>
</dbReference>
<evidence type="ECO:0000256" key="5">
    <source>
        <dbReference type="ARBA" id="ARBA00022840"/>
    </source>
</evidence>
<dbReference type="GO" id="GO:0043139">
    <property type="term" value="F:5'-3' DNA helicase activity"/>
    <property type="evidence" value="ECO:0007669"/>
    <property type="project" value="TreeGrafter"/>
</dbReference>
<evidence type="ECO:0000313" key="8">
    <source>
        <dbReference type="EMBL" id="KJV89042.1"/>
    </source>
</evidence>
<keyword evidence="2" id="KW-0547">Nucleotide-binding</keyword>